<accession>A0A1G1YL38</accession>
<protein>
    <recommendedName>
        <fullName evidence="3">Translation elongation factor-like protein</fullName>
    </recommendedName>
</protein>
<evidence type="ECO:0008006" key="3">
    <source>
        <dbReference type="Google" id="ProtNLM"/>
    </source>
</evidence>
<reference evidence="1 2" key="1">
    <citation type="journal article" date="2016" name="Nat. Commun.">
        <title>Thousands of microbial genomes shed light on interconnected biogeochemical processes in an aquifer system.</title>
        <authorList>
            <person name="Anantharaman K."/>
            <person name="Brown C.T."/>
            <person name="Hug L.A."/>
            <person name="Sharon I."/>
            <person name="Castelle C.J."/>
            <person name="Probst A.J."/>
            <person name="Thomas B.C."/>
            <person name="Singh A."/>
            <person name="Wilkins M.J."/>
            <person name="Karaoz U."/>
            <person name="Brodie E.L."/>
            <person name="Williams K.H."/>
            <person name="Hubbard S.S."/>
            <person name="Banfield J.F."/>
        </authorList>
    </citation>
    <scope>NUCLEOTIDE SEQUENCE [LARGE SCALE GENOMIC DNA]</scope>
</reference>
<evidence type="ECO:0000313" key="1">
    <source>
        <dbReference type="EMBL" id="OGY52400.1"/>
    </source>
</evidence>
<dbReference type="Gene3D" id="2.40.30.10">
    <property type="entry name" value="Translation factors"/>
    <property type="match status" value="1"/>
</dbReference>
<gene>
    <name evidence="1" type="ORF">A3A02_02865</name>
</gene>
<dbReference type="InterPro" id="IPR009000">
    <property type="entry name" value="Transl_B-barrel_sf"/>
</dbReference>
<dbReference type="EMBL" id="MHIM01000020">
    <property type="protein sequence ID" value="OGY52400.1"/>
    <property type="molecule type" value="Genomic_DNA"/>
</dbReference>
<evidence type="ECO:0000313" key="2">
    <source>
        <dbReference type="Proteomes" id="UP000177376"/>
    </source>
</evidence>
<sequence length="87" mass="9556">MPDEKGQLLGRVTHYFNKIGVAVIELTAGDLKVGDTIKIERHEGDFDQLVNSMQVNHQEVQSAKTGESFGLKVDQPVKAGNSVYKIS</sequence>
<comment type="caution">
    <text evidence="1">The sequence shown here is derived from an EMBL/GenBank/DDBJ whole genome shotgun (WGS) entry which is preliminary data.</text>
</comment>
<dbReference type="Proteomes" id="UP000177376">
    <property type="component" value="Unassembled WGS sequence"/>
</dbReference>
<dbReference type="SUPFAM" id="SSF50447">
    <property type="entry name" value="Translation proteins"/>
    <property type="match status" value="1"/>
</dbReference>
<proteinExistence type="predicted"/>
<dbReference type="AlphaFoldDB" id="A0A1G1YL38"/>
<organism evidence="1 2">
    <name type="scientific">Candidatus Buchananbacteria bacterium RIFCSPLOWO2_01_FULL_39_33</name>
    <dbReference type="NCBI Taxonomy" id="1797543"/>
    <lineage>
        <taxon>Bacteria</taxon>
        <taxon>Candidatus Buchananiibacteriota</taxon>
    </lineage>
</organism>
<name>A0A1G1YL38_9BACT</name>